<gene>
    <name evidence="1" type="ORF">TRFO_41235</name>
</gene>
<dbReference type="AlphaFoldDB" id="A0A1J4L167"/>
<dbReference type="SUPFAM" id="SSF48371">
    <property type="entry name" value="ARM repeat"/>
    <property type="match status" value="1"/>
</dbReference>
<organism evidence="1 2">
    <name type="scientific">Tritrichomonas foetus</name>
    <dbReference type="NCBI Taxonomy" id="1144522"/>
    <lineage>
        <taxon>Eukaryota</taxon>
        <taxon>Metamonada</taxon>
        <taxon>Parabasalia</taxon>
        <taxon>Tritrichomonadida</taxon>
        <taxon>Tritrichomonadidae</taxon>
        <taxon>Tritrichomonas</taxon>
    </lineage>
</organism>
<keyword evidence="2" id="KW-1185">Reference proteome</keyword>
<dbReference type="OrthoDB" id="10557215at2759"/>
<evidence type="ECO:0000313" key="1">
    <source>
        <dbReference type="EMBL" id="OHT17179.1"/>
    </source>
</evidence>
<reference evidence="1" key="1">
    <citation type="submission" date="2016-10" db="EMBL/GenBank/DDBJ databases">
        <authorList>
            <person name="Benchimol M."/>
            <person name="Almeida L.G."/>
            <person name="Vasconcelos A.T."/>
            <person name="Perreira-Neves A."/>
            <person name="Rosa I.A."/>
            <person name="Tasca T."/>
            <person name="Bogo M.R."/>
            <person name="de Souza W."/>
        </authorList>
    </citation>
    <scope>NUCLEOTIDE SEQUENCE [LARGE SCALE GENOMIC DNA]</scope>
    <source>
        <strain evidence="1">K</strain>
    </source>
</reference>
<name>A0A1J4L167_9EUKA</name>
<dbReference type="Proteomes" id="UP000179807">
    <property type="component" value="Unassembled WGS sequence"/>
</dbReference>
<dbReference type="InterPro" id="IPR016024">
    <property type="entry name" value="ARM-type_fold"/>
</dbReference>
<comment type="caution">
    <text evidence="1">The sequence shown here is derived from an EMBL/GenBank/DDBJ whole genome shotgun (WGS) entry which is preliminary data.</text>
</comment>
<dbReference type="VEuPathDB" id="TrichDB:TRFO_41235"/>
<protein>
    <submittedName>
        <fullName evidence="1">Uncharacterized protein</fullName>
    </submittedName>
</protein>
<dbReference type="GeneID" id="94848357"/>
<dbReference type="Gene3D" id="1.25.10.10">
    <property type="entry name" value="Leucine-rich Repeat Variant"/>
    <property type="match status" value="1"/>
</dbReference>
<proteinExistence type="predicted"/>
<sequence>MKKLKIDLVKQNFGHSFLLIMEPAIFYSTLLSFCKEQSESEPESSKESLDFKLVWSTIFDIAKKDPIHLPVFFSLVKQYSLIVNEFQNFAAPEIDEAISSALNESDFTSKLQSITPIIYLISILPLDKCLKTYNLIIDLFAILEKQNLEFPNELTKILENTECSTMNEETLECFFDIVKDNLETERCSASILAFSYFVKSTIEALSDSTSTICEWSIKCLKSTSNNQIAALFMLQKAAEGLSYNLDVIPKDLLDSVLPLLISNDQNIQIRANKAMRHLISSQVFYSQNAIDAIIGQYSHYPEDKVYILFILLERFLDNNETPIIGVIQQIFDFAMNSISQVKIPFVKAKCIECLSEIGSISEAYIEGILDEAFVAAISLFSDKKSYTEISNFLMMISQSFPQYKTNIIDEKLPLLVDSILDEESGTKKQRLERAESLSGIIQNRQNKELSEKIINFTVDSLNSIVGGEIIYICALILAIRDQLSEETAHLIFQKLETFARKEIDTIRLNAILHTMKKLMKHFSFDPKSFVLAIMNGEIDYLGGLPVYTCKDDKTMLFFFIATYVRKFSQNSVEICTKIIDCVPNVNYKMLPAVLEPLEAGISTEIFSKEDIAKISSVVIETLDKLLLDDEDEVIACIEIMSIVAKKAFDVIDLNKIYNILKQLLESVQEGEEMPPLGSIIRFIFELSTTQISDNNIDNDLITAAVKMLPLSPHIGSMTGIMKILTADILSNSDKFGFLSVDGLTAIAELLISQDLGDYEFPQELINEMKALLKKMVRADRNLERQISKHFQSSRQKQNRFSRLLK</sequence>
<dbReference type="InterPro" id="IPR011989">
    <property type="entry name" value="ARM-like"/>
</dbReference>
<accession>A0A1J4L167</accession>
<dbReference type="RefSeq" id="XP_068370315.1">
    <property type="nucleotide sequence ID" value="XM_068513653.1"/>
</dbReference>
<evidence type="ECO:0000313" key="2">
    <source>
        <dbReference type="Proteomes" id="UP000179807"/>
    </source>
</evidence>
<dbReference type="EMBL" id="MLAK01000030">
    <property type="protein sequence ID" value="OHT17179.1"/>
    <property type="molecule type" value="Genomic_DNA"/>
</dbReference>